<feature type="transmembrane region" description="Helical" evidence="5">
    <location>
        <begin position="16"/>
        <end position="37"/>
    </location>
</feature>
<dbReference type="GO" id="GO:0016020">
    <property type="term" value="C:membrane"/>
    <property type="evidence" value="ECO:0007669"/>
    <property type="project" value="UniProtKB-SubCell"/>
</dbReference>
<dbReference type="Gene3D" id="1.20.120.350">
    <property type="entry name" value="Voltage-gated potassium channels. Chain C"/>
    <property type="match status" value="1"/>
</dbReference>
<evidence type="ECO:0000256" key="2">
    <source>
        <dbReference type="ARBA" id="ARBA00022692"/>
    </source>
</evidence>
<keyword evidence="3 5" id="KW-1133">Transmembrane helix</keyword>
<evidence type="ECO:0000313" key="7">
    <source>
        <dbReference type="Proteomes" id="UP001164472"/>
    </source>
</evidence>
<gene>
    <name evidence="6" type="ORF">NNL22_09595</name>
</gene>
<evidence type="ECO:0000256" key="3">
    <source>
        <dbReference type="ARBA" id="ARBA00022989"/>
    </source>
</evidence>
<keyword evidence="4 5" id="KW-0472">Membrane</keyword>
<dbReference type="EMBL" id="CP101527">
    <property type="protein sequence ID" value="UZW73307.1"/>
    <property type="molecule type" value="Genomic_DNA"/>
</dbReference>
<reference evidence="6" key="1">
    <citation type="submission" date="2022-07" db="EMBL/GenBank/DDBJ databases">
        <title>Alkalimarinus sp. nov., isolated from gut of a Alitta virens.</title>
        <authorList>
            <person name="Yang A.I."/>
            <person name="Shin N.-R."/>
        </authorList>
    </citation>
    <scope>NUCLEOTIDE SEQUENCE</scope>
    <source>
        <strain evidence="6">FA028</strain>
    </source>
</reference>
<dbReference type="SUPFAM" id="SSF81324">
    <property type="entry name" value="Voltage-gated potassium channels"/>
    <property type="match status" value="1"/>
</dbReference>
<dbReference type="RefSeq" id="WP_251809449.1">
    <property type="nucleotide sequence ID" value="NZ_CP101527.1"/>
</dbReference>
<dbReference type="KEGG" id="asem:NNL22_09595"/>
<dbReference type="AlphaFoldDB" id="A0A9E8HFL6"/>
<proteinExistence type="predicted"/>
<organism evidence="6 7">
    <name type="scientific">Alkalimarinus sediminis</name>
    <dbReference type="NCBI Taxonomy" id="1632866"/>
    <lineage>
        <taxon>Bacteria</taxon>
        <taxon>Pseudomonadati</taxon>
        <taxon>Pseudomonadota</taxon>
        <taxon>Gammaproteobacteria</taxon>
        <taxon>Alteromonadales</taxon>
        <taxon>Alteromonadaceae</taxon>
        <taxon>Alkalimarinus</taxon>
    </lineage>
</organism>
<dbReference type="InterPro" id="IPR027359">
    <property type="entry name" value="Volt_channel_dom_sf"/>
</dbReference>
<feature type="transmembrane region" description="Helical" evidence="5">
    <location>
        <begin position="68"/>
        <end position="89"/>
    </location>
</feature>
<keyword evidence="2 5" id="KW-0812">Transmembrane</keyword>
<sequence>MLKFNRDRLRASHEGIWLAIDFIMLGLLILNLAFILFDSLFMTDYFRATLDFISPSIAEYYRPLHNNFILIDLCFVAVFFTEFCLRWFVSVKRKEYLRWYFFPFIHWYDLIGCIPLGATRIFRFLRIFSIIYRLHKYKIVDLTHSKIFQFIAFYYDVFIEELSDRIVVKVLSDAQKDLRQGSPLIDEIATKVVATRLDTLSAWIASTMAHAGYSIEDEEAGLMIRDHVKSSVAKAVRENSEVSRLKLVPVLGNTIEQTLESAVADIVIQSVIHLLKDMSPQKIKYFMTHGVTASLLEEKALDKEVLAILDECIELLKGHVSNQRWKTHFEQD</sequence>
<evidence type="ECO:0000256" key="5">
    <source>
        <dbReference type="SAM" id="Phobius"/>
    </source>
</evidence>
<comment type="subcellular location">
    <subcellularLocation>
        <location evidence="1">Membrane</location>
        <topology evidence="1">Multi-pass membrane protein</topology>
    </subcellularLocation>
</comment>
<evidence type="ECO:0000256" key="1">
    <source>
        <dbReference type="ARBA" id="ARBA00004141"/>
    </source>
</evidence>
<evidence type="ECO:0000313" key="6">
    <source>
        <dbReference type="EMBL" id="UZW73307.1"/>
    </source>
</evidence>
<protein>
    <submittedName>
        <fullName evidence="6">Ion transporter</fullName>
    </submittedName>
</protein>
<name>A0A9E8HFL6_9ALTE</name>
<accession>A0A9E8HFL6</accession>
<keyword evidence="7" id="KW-1185">Reference proteome</keyword>
<evidence type="ECO:0000256" key="4">
    <source>
        <dbReference type="ARBA" id="ARBA00023136"/>
    </source>
</evidence>
<dbReference type="Proteomes" id="UP001164472">
    <property type="component" value="Chromosome"/>
</dbReference>